<reference evidence="4" key="1">
    <citation type="submission" date="2016-12" db="EMBL/GenBank/DDBJ databases">
        <title>An insight into the sialome and mialome of the sand fly, Nyssomyia neivai.</title>
        <authorList>
            <person name="Sebastian V."/>
            <person name="Goulart T.M."/>
            <person name="Oliveira W."/>
            <person name="Calvo E."/>
            <person name="Oliveira L.F."/>
            <person name="Pinto M.C."/>
            <person name="Rosselino A.M."/>
            <person name="Ribeiro J.M."/>
        </authorList>
    </citation>
    <scope>NUCLEOTIDE SEQUENCE</scope>
</reference>
<dbReference type="PANTHER" id="PTHR11346:SF147">
    <property type="entry name" value="GALECTIN"/>
    <property type="match status" value="1"/>
</dbReference>
<dbReference type="InterPro" id="IPR001079">
    <property type="entry name" value="Galectin_CRD"/>
</dbReference>
<dbReference type="PROSITE" id="PS51304">
    <property type="entry name" value="GALECTIN"/>
    <property type="match status" value="1"/>
</dbReference>
<dbReference type="InterPro" id="IPR013320">
    <property type="entry name" value="ConA-like_dom_sf"/>
</dbReference>
<proteinExistence type="predicted"/>
<dbReference type="SMART" id="SM00908">
    <property type="entry name" value="Gal-bind_lectin"/>
    <property type="match status" value="1"/>
</dbReference>
<keyword evidence="1 2" id="KW-0430">Lectin</keyword>
<dbReference type="SUPFAM" id="SSF49899">
    <property type="entry name" value="Concanavalin A-like lectins/glucanases"/>
    <property type="match status" value="1"/>
</dbReference>
<evidence type="ECO:0000256" key="2">
    <source>
        <dbReference type="RuleBase" id="RU102079"/>
    </source>
</evidence>
<sequence length="152" mass="17129">MLSLSIPKKISTNDEIVIEAGTPAVAKKFSINFVIDDNNIPLHMRTEFGANSSLDRIILNHKIGGTWQKEFTDNASWTRPGQLFQVSFHIGRDSIIIYENDSFLASFSHKLDISQTHTIQLWDDFGQLDSVSFKYTARSKSKRSTDCCTAKA</sequence>
<protein>
    <recommendedName>
        <fullName evidence="2">Galectin</fullName>
    </recommendedName>
</protein>
<dbReference type="EMBL" id="GFDF01005533">
    <property type="protein sequence ID" value="JAV08551.1"/>
    <property type="molecule type" value="Transcribed_RNA"/>
</dbReference>
<organism evidence="4">
    <name type="scientific">Nyssomyia neivai</name>
    <dbReference type="NCBI Taxonomy" id="330878"/>
    <lineage>
        <taxon>Eukaryota</taxon>
        <taxon>Metazoa</taxon>
        <taxon>Ecdysozoa</taxon>
        <taxon>Arthropoda</taxon>
        <taxon>Hexapoda</taxon>
        <taxon>Insecta</taxon>
        <taxon>Pterygota</taxon>
        <taxon>Neoptera</taxon>
        <taxon>Endopterygota</taxon>
        <taxon>Diptera</taxon>
        <taxon>Nematocera</taxon>
        <taxon>Psychodoidea</taxon>
        <taxon>Psychodidae</taxon>
        <taxon>Nyssomyia</taxon>
    </lineage>
</organism>
<evidence type="ECO:0000259" key="3">
    <source>
        <dbReference type="PROSITE" id="PS51304"/>
    </source>
</evidence>
<dbReference type="AlphaFoldDB" id="A0A1L8DQ73"/>
<feature type="domain" description="Galectin" evidence="3">
    <location>
        <begin position="2"/>
        <end position="134"/>
    </location>
</feature>
<accession>A0A1L8DQ73</accession>
<evidence type="ECO:0000256" key="1">
    <source>
        <dbReference type="ARBA" id="ARBA00022734"/>
    </source>
</evidence>
<dbReference type="PANTHER" id="PTHR11346">
    <property type="entry name" value="GALECTIN"/>
    <property type="match status" value="1"/>
</dbReference>
<dbReference type="Gene3D" id="2.60.120.200">
    <property type="match status" value="1"/>
</dbReference>
<dbReference type="SMART" id="SM00276">
    <property type="entry name" value="GLECT"/>
    <property type="match status" value="1"/>
</dbReference>
<dbReference type="Pfam" id="PF00337">
    <property type="entry name" value="Gal-bind_lectin"/>
    <property type="match status" value="1"/>
</dbReference>
<dbReference type="GO" id="GO:0030246">
    <property type="term" value="F:carbohydrate binding"/>
    <property type="evidence" value="ECO:0007669"/>
    <property type="project" value="UniProtKB-UniRule"/>
</dbReference>
<evidence type="ECO:0000313" key="4">
    <source>
        <dbReference type="EMBL" id="JAV08551.1"/>
    </source>
</evidence>
<name>A0A1L8DQ73_9DIPT</name>
<dbReference type="InterPro" id="IPR044156">
    <property type="entry name" value="Galectin-like"/>
</dbReference>